<keyword evidence="3" id="KW-1185">Reference proteome</keyword>
<dbReference type="EMBL" id="BMIR01000009">
    <property type="protein sequence ID" value="GGE43416.1"/>
    <property type="molecule type" value="Genomic_DNA"/>
</dbReference>
<dbReference type="Proteomes" id="UP000628775">
    <property type="component" value="Unassembled WGS sequence"/>
</dbReference>
<name>A0A8J3DT36_9BACL</name>
<proteinExistence type="predicted"/>
<organism evidence="2 3">
    <name type="scientific">Pullulanibacillus camelliae</name>
    <dbReference type="NCBI Taxonomy" id="1707096"/>
    <lineage>
        <taxon>Bacteria</taxon>
        <taxon>Bacillati</taxon>
        <taxon>Bacillota</taxon>
        <taxon>Bacilli</taxon>
        <taxon>Bacillales</taxon>
        <taxon>Sporolactobacillaceae</taxon>
        <taxon>Pullulanibacillus</taxon>
    </lineage>
</organism>
<evidence type="ECO:0000313" key="3">
    <source>
        <dbReference type="Proteomes" id="UP000628775"/>
    </source>
</evidence>
<sequence>MNEFEKDVQDKGNDFIDAMNGFTYSFLFFFVIFIIGIVIKEVMS</sequence>
<reference evidence="2" key="2">
    <citation type="submission" date="2020-09" db="EMBL/GenBank/DDBJ databases">
        <authorList>
            <person name="Sun Q."/>
            <person name="Zhou Y."/>
        </authorList>
    </citation>
    <scope>NUCLEOTIDE SEQUENCE</scope>
    <source>
        <strain evidence="2">CGMCC 1.15371</strain>
    </source>
</reference>
<keyword evidence="1" id="KW-1133">Transmembrane helix</keyword>
<accession>A0A8J3DT36</accession>
<keyword evidence="1" id="KW-0472">Membrane</keyword>
<comment type="caution">
    <text evidence="2">The sequence shown here is derived from an EMBL/GenBank/DDBJ whole genome shotgun (WGS) entry which is preliminary data.</text>
</comment>
<dbReference type="AlphaFoldDB" id="A0A8J3DT36"/>
<gene>
    <name evidence="2" type="ORF">GCM10011391_22800</name>
</gene>
<keyword evidence="1" id="KW-0812">Transmembrane</keyword>
<dbReference type="RefSeq" id="WP_188693805.1">
    <property type="nucleotide sequence ID" value="NZ_BMIR01000009.1"/>
</dbReference>
<dbReference type="InterPro" id="IPR025416">
    <property type="entry name" value="YqzM"/>
</dbReference>
<evidence type="ECO:0008006" key="4">
    <source>
        <dbReference type="Google" id="ProtNLM"/>
    </source>
</evidence>
<reference evidence="2" key="1">
    <citation type="journal article" date="2014" name="Int. J. Syst. Evol. Microbiol.">
        <title>Complete genome sequence of Corynebacterium casei LMG S-19264T (=DSM 44701T), isolated from a smear-ripened cheese.</title>
        <authorList>
            <consortium name="US DOE Joint Genome Institute (JGI-PGF)"/>
            <person name="Walter F."/>
            <person name="Albersmeier A."/>
            <person name="Kalinowski J."/>
            <person name="Ruckert C."/>
        </authorList>
    </citation>
    <scope>NUCLEOTIDE SEQUENCE</scope>
    <source>
        <strain evidence="2">CGMCC 1.15371</strain>
    </source>
</reference>
<feature type="transmembrane region" description="Helical" evidence="1">
    <location>
        <begin position="21"/>
        <end position="39"/>
    </location>
</feature>
<evidence type="ECO:0000313" key="2">
    <source>
        <dbReference type="EMBL" id="GGE43416.1"/>
    </source>
</evidence>
<dbReference type="Pfam" id="PF14141">
    <property type="entry name" value="YqzM"/>
    <property type="match status" value="1"/>
</dbReference>
<evidence type="ECO:0000256" key="1">
    <source>
        <dbReference type="SAM" id="Phobius"/>
    </source>
</evidence>
<protein>
    <recommendedName>
        <fullName evidence="4">YqzM family protein</fullName>
    </recommendedName>
</protein>